<proteinExistence type="predicted"/>
<sequence>PVPLTDQTLPQIPLSFSKLSHLQPFQLLSVMQYPYEYQKTSPSYLALLHQSG</sequence>
<feature type="non-terminal residue" evidence="1">
    <location>
        <position position="52"/>
    </location>
</feature>
<gene>
    <name evidence="1" type="ORF">RPERSI_LOCUS31052</name>
</gene>
<comment type="caution">
    <text evidence="1">The sequence shown here is derived from an EMBL/GenBank/DDBJ whole genome shotgun (WGS) entry which is preliminary data.</text>
</comment>
<feature type="non-terminal residue" evidence="1">
    <location>
        <position position="1"/>
    </location>
</feature>
<organism evidence="1 2">
    <name type="scientific">Racocetra persica</name>
    <dbReference type="NCBI Taxonomy" id="160502"/>
    <lineage>
        <taxon>Eukaryota</taxon>
        <taxon>Fungi</taxon>
        <taxon>Fungi incertae sedis</taxon>
        <taxon>Mucoromycota</taxon>
        <taxon>Glomeromycotina</taxon>
        <taxon>Glomeromycetes</taxon>
        <taxon>Diversisporales</taxon>
        <taxon>Gigasporaceae</taxon>
        <taxon>Racocetra</taxon>
    </lineage>
</organism>
<evidence type="ECO:0000313" key="1">
    <source>
        <dbReference type="EMBL" id="CAG8839452.1"/>
    </source>
</evidence>
<evidence type="ECO:0000313" key="2">
    <source>
        <dbReference type="Proteomes" id="UP000789920"/>
    </source>
</evidence>
<name>A0ACA9SIG3_9GLOM</name>
<dbReference type="EMBL" id="CAJVQC010123634">
    <property type="protein sequence ID" value="CAG8839452.1"/>
    <property type="molecule type" value="Genomic_DNA"/>
</dbReference>
<accession>A0ACA9SIG3</accession>
<keyword evidence="2" id="KW-1185">Reference proteome</keyword>
<reference evidence="1" key="1">
    <citation type="submission" date="2021-06" db="EMBL/GenBank/DDBJ databases">
        <authorList>
            <person name="Kallberg Y."/>
            <person name="Tangrot J."/>
            <person name="Rosling A."/>
        </authorList>
    </citation>
    <scope>NUCLEOTIDE SEQUENCE</scope>
    <source>
        <strain evidence="1">MA461A</strain>
    </source>
</reference>
<dbReference type="Proteomes" id="UP000789920">
    <property type="component" value="Unassembled WGS sequence"/>
</dbReference>
<protein>
    <submittedName>
        <fullName evidence="1">36859_t:CDS:1</fullName>
    </submittedName>
</protein>